<dbReference type="InterPro" id="IPR051320">
    <property type="entry name" value="Viral_Replic_Matur_Polypro"/>
</dbReference>
<dbReference type="RefSeq" id="XP_015081355.1">
    <property type="nucleotide sequence ID" value="XM_015225869.1"/>
</dbReference>
<dbReference type="InterPro" id="IPR043502">
    <property type="entry name" value="DNA/RNA_pol_sf"/>
</dbReference>
<evidence type="ECO:0000313" key="1">
    <source>
        <dbReference type="Proteomes" id="UP000694930"/>
    </source>
</evidence>
<accession>A0ABM1H787</accession>
<sequence>MYLEGDVLDHLSWINREQTLLYWEELVKALQENYGMQSFKIRTSCRCKTASLTLMEANDNIEGGKPREQMSSDIIDRHAGHVISKKGVGVDRDKVQAVLEWPVPINLKKLRGFLKLTGYYRRFLKGYRMMARPLTELTKKNDFQWSNSVENAFQLLKKALIIVLILQIPDLTQPFVVEV</sequence>
<dbReference type="PANTHER" id="PTHR33064:SF37">
    <property type="entry name" value="RIBONUCLEASE H"/>
    <property type="match status" value="1"/>
</dbReference>
<keyword evidence="1" id="KW-1185">Reference proteome</keyword>
<organism evidence="1 2">
    <name type="scientific">Solanum pennellii</name>
    <name type="common">Tomato</name>
    <name type="synonym">Lycopersicon pennellii</name>
    <dbReference type="NCBI Taxonomy" id="28526"/>
    <lineage>
        <taxon>Eukaryota</taxon>
        <taxon>Viridiplantae</taxon>
        <taxon>Streptophyta</taxon>
        <taxon>Embryophyta</taxon>
        <taxon>Tracheophyta</taxon>
        <taxon>Spermatophyta</taxon>
        <taxon>Magnoliopsida</taxon>
        <taxon>eudicotyledons</taxon>
        <taxon>Gunneridae</taxon>
        <taxon>Pentapetalae</taxon>
        <taxon>asterids</taxon>
        <taxon>lamiids</taxon>
        <taxon>Solanales</taxon>
        <taxon>Solanaceae</taxon>
        <taxon>Solanoideae</taxon>
        <taxon>Solaneae</taxon>
        <taxon>Solanum</taxon>
        <taxon>Solanum subgen. Lycopersicon</taxon>
    </lineage>
</organism>
<dbReference type="GeneID" id="107024968"/>
<proteinExistence type="predicted"/>
<dbReference type="Proteomes" id="UP000694930">
    <property type="component" value="Chromosome 7"/>
</dbReference>
<reference evidence="2" key="2">
    <citation type="submission" date="2025-08" db="UniProtKB">
        <authorList>
            <consortium name="RefSeq"/>
        </authorList>
    </citation>
    <scope>IDENTIFICATION</scope>
</reference>
<dbReference type="PANTHER" id="PTHR33064">
    <property type="entry name" value="POL PROTEIN"/>
    <property type="match status" value="1"/>
</dbReference>
<dbReference type="Gene3D" id="3.30.70.270">
    <property type="match status" value="1"/>
</dbReference>
<evidence type="ECO:0000313" key="2">
    <source>
        <dbReference type="RefSeq" id="XP_015081355.1"/>
    </source>
</evidence>
<name>A0ABM1H787_SOLPN</name>
<gene>
    <name evidence="2" type="primary">LOC107024968</name>
</gene>
<protein>
    <submittedName>
        <fullName evidence="2">Uncharacterized protein LOC107024968</fullName>
    </submittedName>
</protein>
<dbReference type="InterPro" id="IPR043128">
    <property type="entry name" value="Rev_trsase/Diguanyl_cyclase"/>
</dbReference>
<dbReference type="SUPFAM" id="SSF56672">
    <property type="entry name" value="DNA/RNA polymerases"/>
    <property type="match status" value="1"/>
</dbReference>
<reference evidence="1" key="1">
    <citation type="journal article" date="2014" name="Nat. Genet.">
        <title>The genome of the stress-tolerant wild tomato species Solanum pennellii.</title>
        <authorList>
            <person name="Bolger A."/>
            <person name="Scossa F."/>
            <person name="Bolger M.E."/>
            <person name="Lanz C."/>
            <person name="Maumus F."/>
            <person name="Tohge T."/>
            <person name="Quesneville H."/>
            <person name="Alseekh S."/>
            <person name="Sorensen I."/>
            <person name="Lichtenstein G."/>
            <person name="Fich E.A."/>
            <person name="Conte M."/>
            <person name="Keller H."/>
            <person name="Schneeberger K."/>
            <person name="Schwacke R."/>
            <person name="Ofner I."/>
            <person name="Vrebalov J."/>
            <person name="Xu Y."/>
            <person name="Osorio S."/>
            <person name="Aflitos S.A."/>
            <person name="Schijlen E."/>
            <person name="Jimenez-Gomez J.M."/>
            <person name="Ryngajllo M."/>
            <person name="Kimura S."/>
            <person name="Kumar R."/>
            <person name="Koenig D."/>
            <person name="Headland L.R."/>
            <person name="Maloof J.N."/>
            <person name="Sinha N."/>
            <person name="van Ham R.C."/>
            <person name="Lankhorst R.K."/>
            <person name="Mao L."/>
            <person name="Vogel A."/>
            <person name="Arsova B."/>
            <person name="Panstruga R."/>
            <person name="Fei Z."/>
            <person name="Rose J.K."/>
            <person name="Zamir D."/>
            <person name="Carrari F."/>
            <person name="Giovannoni J.J."/>
            <person name="Weigel D."/>
            <person name="Usadel B."/>
            <person name="Fernie A.R."/>
        </authorList>
    </citation>
    <scope>NUCLEOTIDE SEQUENCE [LARGE SCALE GENOMIC DNA]</scope>
    <source>
        <strain evidence="1">cv. LA0716</strain>
    </source>
</reference>